<evidence type="ECO:0000313" key="6">
    <source>
        <dbReference type="EMBL" id="KAJ0982893.1"/>
    </source>
</evidence>
<evidence type="ECO:0000259" key="5">
    <source>
        <dbReference type="Pfam" id="PF14703"/>
    </source>
</evidence>
<dbReference type="InterPro" id="IPR027815">
    <property type="entry name" value="CSC1/OSCA1-like_cyt"/>
</dbReference>
<keyword evidence="3" id="KW-0472">Membrane</keyword>
<sequence length="261" mass="29124">MDYMEKPVSNQLGDCEECFWEEEGEAEAAPMPVKSVEAEEGRGRPAASPISPMRSVEGRRSRGATDSEGQGVADSPVSLKVFTVAGVIGVFVLVPVNFLGGQLKEIDFSDIPSKSLDFFSISNVKDGSNRLWVHFSAAYLITGVVCYLLYNEFKYISLKRLAHYSASKPQPHQFTILVSGIPTHDGSNISDAVENFFMEYHPSTYLSHVVVLRTDKHRETQVHQGASCVELQSRITQLENNNKELQESLHAMRDFKDMMNK</sequence>
<feature type="region of interest" description="Disordered" evidence="2">
    <location>
        <begin position="20"/>
        <end position="73"/>
    </location>
</feature>
<dbReference type="InterPro" id="IPR045122">
    <property type="entry name" value="Csc1-like"/>
</dbReference>
<keyword evidence="3" id="KW-1133">Transmembrane helix</keyword>
<keyword evidence="1" id="KW-0175">Coiled coil</keyword>
<organism evidence="6 7">
    <name type="scientific">Dioscorea zingiberensis</name>
    <dbReference type="NCBI Taxonomy" id="325984"/>
    <lineage>
        <taxon>Eukaryota</taxon>
        <taxon>Viridiplantae</taxon>
        <taxon>Streptophyta</taxon>
        <taxon>Embryophyta</taxon>
        <taxon>Tracheophyta</taxon>
        <taxon>Spermatophyta</taxon>
        <taxon>Magnoliopsida</taxon>
        <taxon>Liliopsida</taxon>
        <taxon>Dioscoreales</taxon>
        <taxon>Dioscoreaceae</taxon>
        <taxon>Dioscorea</taxon>
    </lineage>
</organism>
<dbReference type="Pfam" id="PF13967">
    <property type="entry name" value="RSN1_TM"/>
    <property type="match status" value="1"/>
</dbReference>
<proteinExistence type="predicted"/>
<feature type="transmembrane region" description="Helical" evidence="3">
    <location>
        <begin position="131"/>
        <end position="150"/>
    </location>
</feature>
<dbReference type="InterPro" id="IPR032880">
    <property type="entry name" value="CSC1/OSCA1-like_N"/>
</dbReference>
<name>A0A9D5HNB6_9LILI</name>
<dbReference type="OrthoDB" id="1689567at2759"/>
<keyword evidence="3" id="KW-0812">Transmembrane</keyword>
<reference evidence="6" key="2">
    <citation type="journal article" date="2022" name="Hortic Res">
        <title>The genome of Dioscorea zingiberensis sheds light on the biosynthesis, origin and evolution of the medicinally important diosgenin saponins.</title>
        <authorList>
            <person name="Li Y."/>
            <person name="Tan C."/>
            <person name="Li Z."/>
            <person name="Guo J."/>
            <person name="Li S."/>
            <person name="Chen X."/>
            <person name="Wang C."/>
            <person name="Dai X."/>
            <person name="Yang H."/>
            <person name="Song W."/>
            <person name="Hou L."/>
            <person name="Xu J."/>
            <person name="Tong Z."/>
            <person name="Xu A."/>
            <person name="Yuan X."/>
            <person name="Wang W."/>
            <person name="Yang Q."/>
            <person name="Chen L."/>
            <person name="Sun Z."/>
            <person name="Wang K."/>
            <person name="Pan B."/>
            <person name="Chen J."/>
            <person name="Bao Y."/>
            <person name="Liu F."/>
            <person name="Qi X."/>
            <person name="Gang D.R."/>
            <person name="Wen J."/>
            <person name="Li J."/>
        </authorList>
    </citation>
    <scope>NUCLEOTIDE SEQUENCE</scope>
    <source>
        <strain evidence="6">Dzin_1.0</strain>
    </source>
</reference>
<feature type="compositionally biased region" description="Basic and acidic residues" evidence="2">
    <location>
        <begin position="56"/>
        <end position="65"/>
    </location>
</feature>
<evidence type="ECO:0000259" key="4">
    <source>
        <dbReference type="Pfam" id="PF13967"/>
    </source>
</evidence>
<feature type="transmembrane region" description="Helical" evidence="3">
    <location>
        <begin position="81"/>
        <end position="100"/>
    </location>
</feature>
<dbReference type="GO" id="GO:0005886">
    <property type="term" value="C:plasma membrane"/>
    <property type="evidence" value="ECO:0007669"/>
    <property type="project" value="TreeGrafter"/>
</dbReference>
<dbReference type="Pfam" id="PF14703">
    <property type="entry name" value="PHM7_cyt"/>
    <property type="match status" value="1"/>
</dbReference>
<dbReference type="GO" id="GO:0005227">
    <property type="term" value="F:calcium-activated cation channel activity"/>
    <property type="evidence" value="ECO:0007669"/>
    <property type="project" value="InterPro"/>
</dbReference>
<dbReference type="PANTHER" id="PTHR13018">
    <property type="entry name" value="PROBABLE MEMBRANE PROTEIN DUF221-RELATED"/>
    <property type="match status" value="1"/>
</dbReference>
<evidence type="ECO:0000256" key="1">
    <source>
        <dbReference type="SAM" id="Coils"/>
    </source>
</evidence>
<feature type="coiled-coil region" evidence="1">
    <location>
        <begin position="228"/>
        <end position="255"/>
    </location>
</feature>
<accession>A0A9D5HNB6</accession>
<feature type="domain" description="CSC1/OSCA1-like N-terminal transmembrane" evidence="4">
    <location>
        <begin position="78"/>
        <end position="152"/>
    </location>
</feature>
<dbReference type="EMBL" id="JAGGNH010000002">
    <property type="protein sequence ID" value="KAJ0982893.1"/>
    <property type="molecule type" value="Genomic_DNA"/>
</dbReference>
<feature type="domain" description="CSC1/OSCA1-like cytosolic" evidence="5">
    <location>
        <begin position="173"/>
        <end position="244"/>
    </location>
</feature>
<gene>
    <name evidence="6" type="ORF">J5N97_011148</name>
</gene>
<comment type="caution">
    <text evidence="6">The sequence shown here is derived from an EMBL/GenBank/DDBJ whole genome shotgun (WGS) entry which is preliminary data.</text>
</comment>
<dbReference type="Proteomes" id="UP001085076">
    <property type="component" value="Miscellaneous, Linkage group lg02"/>
</dbReference>
<dbReference type="PANTHER" id="PTHR13018:SF109">
    <property type="entry name" value="CSC1-LIKE PROTEIN HYP1"/>
    <property type="match status" value="1"/>
</dbReference>
<dbReference type="AlphaFoldDB" id="A0A9D5HNB6"/>
<keyword evidence="7" id="KW-1185">Reference proteome</keyword>
<reference evidence="6" key="1">
    <citation type="submission" date="2021-03" db="EMBL/GenBank/DDBJ databases">
        <authorList>
            <person name="Li Z."/>
            <person name="Yang C."/>
        </authorList>
    </citation>
    <scope>NUCLEOTIDE SEQUENCE</scope>
    <source>
        <strain evidence="6">Dzin_1.0</strain>
        <tissue evidence="6">Leaf</tissue>
    </source>
</reference>
<evidence type="ECO:0000313" key="7">
    <source>
        <dbReference type="Proteomes" id="UP001085076"/>
    </source>
</evidence>
<evidence type="ECO:0000256" key="3">
    <source>
        <dbReference type="SAM" id="Phobius"/>
    </source>
</evidence>
<evidence type="ECO:0000256" key="2">
    <source>
        <dbReference type="SAM" id="MobiDB-lite"/>
    </source>
</evidence>
<protein>
    <submittedName>
        <fullName evidence="6">Uncharacterized protein</fullName>
    </submittedName>
</protein>